<reference evidence="1 2" key="1">
    <citation type="submission" date="2021-12" db="EMBL/GenBank/DDBJ databases">
        <title>Discovery of the Pendulisporaceae a myxobacterial family with distinct sporulation behavior and unique specialized metabolism.</title>
        <authorList>
            <person name="Garcia R."/>
            <person name="Popoff A."/>
            <person name="Bader C.D."/>
            <person name="Loehr J."/>
            <person name="Walesch S."/>
            <person name="Walt C."/>
            <person name="Boldt J."/>
            <person name="Bunk B."/>
            <person name="Haeckl F.J.F.P.J."/>
            <person name="Gunesch A.P."/>
            <person name="Birkelbach J."/>
            <person name="Nuebel U."/>
            <person name="Pietschmann T."/>
            <person name="Bach T."/>
            <person name="Mueller R."/>
        </authorList>
    </citation>
    <scope>NUCLEOTIDE SEQUENCE [LARGE SCALE GENOMIC DNA]</scope>
    <source>
        <strain evidence="1 2">MSr11954</strain>
    </source>
</reference>
<accession>A0ABZ2LZ46</accession>
<dbReference type="Proteomes" id="UP001370348">
    <property type="component" value="Chromosome"/>
</dbReference>
<dbReference type="EMBL" id="CP089984">
    <property type="protein sequence ID" value="WXB15992.1"/>
    <property type="molecule type" value="Genomic_DNA"/>
</dbReference>
<dbReference type="InterPro" id="IPR025638">
    <property type="entry name" value="DUF4336"/>
</dbReference>
<keyword evidence="2" id="KW-1185">Reference proteome</keyword>
<dbReference type="SUPFAM" id="SSF56281">
    <property type="entry name" value="Metallo-hydrolase/oxidoreductase"/>
    <property type="match status" value="1"/>
</dbReference>
<sequence length="249" mass="27615">MSQNGVNANGANGAIGNDSNGNDFRDVLQPCGDGIWTATRPMRFFLLETGTRMTVVRLSCGGLFVHSPVALDARMREAIDSLGPVRAIVAPSRFHHLFVPQWIAAYPDARSFACPGLSDKRPDVAWNHVLGDEPDALWRADLAQVFFGARPLENEVVFFHAPSRSMICVDAVFNLSTHPSWLTRAVAWVIGNRKPGATFLEPLLIRDRAGARAQIERMLAWDFDRILLAHGQPVTSDGRKVLQRAFEWL</sequence>
<dbReference type="Gene3D" id="3.60.15.10">
    <property type="entry name" value="Ribonuclease Z/Hydroxyacylglutathione hydrolase-like"/>
    <property type="match status" value="1"/>
</dbReference>
<evidence type="ECO:0000313" key="1">
    <source>
        <dbReference type="EMBL" id="WXB15992.1"/>
    </source>
</evidence>
<gene>
    <name evidence="1" type="ORF">LZC94_01690</name>
</gene>
<protein>
    <submittedName>
        <fullName evidence="1">DUF4336 domain-containing protein</fullName>
    </submittedName>
</protein>
<organism evidence="1 2">
    <name type="scientific">Pendulispora albinea</name>
    <dbReference type="NCBI Taxonomy" id="2741071"/>
    <lineage>
        <taxon>Bacteria</taxon>
        <taxon>Pseudomonadati</taxon>
        <taxon>Myxococcota</taxon>
        <taxon>Myxococcia</taxon>
        <taxon>Myxococcales</taxon>
        <taxon>Sorangiineae</taxon>
        <taxon>Pendulisporaceae</taxon>
        <taxon>Pendulispora</taxon>
    </lineage>
</organism>
<dbReference type="PANTHER" id="PTHR33835:SF1">
    <property type="entry name" value="METALLO-BETA-LACTAMASE DOMAIN-CONTAINING PROTEIN"/>
    <property type="match status" value="1"/>
</dbReference>
<dbReference type="RefSeq" id="WP_394825622.1">
    <property type="nucleotide sequence ID" value="NZ_CP089984.1"/>
</dbReference>
<dbReference type="PANTHER" id="PTHR33835">
    <property type="entry name" value="YALI0C07656P"/>
    <property type="match status" value="1"/>
</dbReference>
<dbReference type="Pfam" id="PF14234">
    <property type="entry name" value="DUF4336"/>
    <property type="match status" value="1"/>
</dbReference>
<proteinExistence type="predicted"/>
<evidence type="ECO:0000313" key="2">
    <source>
        <dbReference type="Proteomes" id="UP001370348"/>
    </source>
</evidence>
<name>A0ABZ2LZ46_9BACT</name>
<dbReference type="InterPro" id="IPR036866">
    <property type="entry name" value="RibonucZ/Hydroxyglut_hydro"/>
</dbReference>